<comment type="caution">
    <text evidence="1">The sequence shown here is derived from an EMBL/GenBank/DDBJ whole genome shotgun (WGS) entry which is preliminary data.</text>
</comment>
<organism evidence="1 2">
    <name type="scientific">Arcticibacter svalbardensis MN12-7</name>
    <dbReference type="NCBI Taxonomy" id="1150600"/>
    <lineage>
        <taxon>Bacteria</taxon>
        <taxon>Pseudomonadati</taxon>
        <taxon>Bacteroidota</taxon>
        <taxon>Sphingobacteriia</taxon>
        <taxon>Sphingobacteriales</taxon>
        <taxon>Sphingobacteriaceae</taxon>
        <taxon>Arcticibacter</taxon>
    </lineage>
</organism>
<name>R9GTA9_9SPHI</name>
<evidence type="ECO:0000313" key="1">
    <source>
        <dbReference type="EMBL" id="EOR94951.1"/>
    </source>
</evidence>
<dbReference type="AlphaFoldDB" id="R9GTA9"/>
<dbReference type="EMBL" id="AQPN01000071">
    <property type="protein sequence ID" value="EOR94951.1"/>
    <property type="molecule type" value="Genomic_DNA"/>
</dbReference>
<proteinExistence type="predicted"/>
<evidence type="ECO:0000313" key="2">
    <source>
        <dbReference type="Proteomes" id="UP000014174"/>
    </source>
</evidence>
<keyword evidence="2" id="KW-1185">Reference proteome</keyword>
<sequence>MEGGFCSESNTCAFNLPVKIVKLNMNKKLNSSFICLLKKINSITC</sequence>
<dbReference type="Proteomes" id="UP000014174">
    <property type="component" value="Unassembled WGS sequence"/>
</dbReference>
<protein>
    <submittedName>
        <fullName evidence="1">Uncharacterized protein</fullName>
    </submittedName>
</protein>
<gene>
    <name evidence="1" type="ORF">ADIARSV_1912</name>
</gene>
<accession>R9GTA9</accession>
<reference evidence="1 2" key="1">
    <citation type="journal article" date="2013" name="Genome Announc.">
        <title>Draft Genome Sequence of Arcticibacter svalbardensis Strain MN12-7T, a Member of the Family Sphingobacteriaceae Isolated from an Arctic Soil Sample.</title>
        <authorList>
            <person name="Shivaji S."/>
            <person name="Ara S."/>
            <person name="Prasad S."/>
            <person name="Manasa B.P."/>
            <person name="Begum Z."/>
            <person name="Singh A."/>
            <person name="Kumar Pinnaka A."/>
        </authorList>
    </citation>
    <scope>NUCLEOTIDE SEQUENCE [LARGE SCALE GENOMIC DNA]</scope>
    <source>
        <strain evidence="1 2">MN12-7</strain>
    </source>
</reference>
<dbReference type="STRING" id="1150600.ADIARSV_1912"/>